<evidence type="ECO:0000256" key="1">
    <source>
        <dbReference type="ARBA" id="ARBA00022737"/>
    </source>
</evidence>
<evidence type="ECO:0000313" key="7">
    <source>
        <dbReference type="Proteomes" id="UP000006727"/>
    </source>
</evidence>
<feature type="repeat" description="ANK" evidence="3">
    <location>
        <begin position="85"/>
        <end position="117"/>
    </location>
</feature>
<dbReference type="Pfam" id="PF12796">
    <property type="entry name" value="Ank_2"/>
    <property type="match status" value="1"/>
</dbReference>
<dbReference type="PANTHER" id="PTHR24171">
    <property type="entry name" value="ANKYRIN REPEAT DOMAIN-CONTAINING PROTEIN 39-RELATED"/>
    <property type="match status" value="1"/>
</dbReference>
<organism evidence="5">
    <name type="scientific">Physcomitrium patens</name>
    <name type="common">Spreading-leaved earth moss</name>
    <name type="synonym">Physcomitrella patens</name>
    <dbReference type="NCBI Taxonomy" id="3218"/>
    <lineage>
        <taxon>Eukaryota</taxon>
        <taxon>Viridiplantae</taxon>
        <taxon>Streptophyta</taxon>
        <taxon>Embryophyta</taxon>
        <taxon>Bryophyta</taxon>
        <taxon>Bryophytina</taxon>
        <taxon>Bryopsida</taxon>
        <taxon>Funariidae</taxon>
        <taxon>Funariales</taxon>
        <taxon>Funariaceae</taxon>
        <taxon>Physcomitrium</taxon>
    </lineage>
</organism>
<reference evidence="6" key="3">
    <citation type="submission" date="2020-12" db="UniProtKB">
        <authorList>
            <consortium name="EnsemblPlants"/>
        </authorList>
    </citation>
    <scope>IDENTIFICATION</scope>
</reference>
<dbReference type="GeneID" id="112293673"/>
<dbReference type="EnsemblPlants" id="Pp3c2_27120V3.2">
    <property type="protein sequence ID" value="Pp3c2_27120V3.2"/>
    <property type="gene ID" value="Pp3c2_27120"/>
</dbReference>
<dbReference type="EMBL" id="ABEU02000002">
    <property type="protein sequence ID" value="PNR60459.1"/>
    <property type="molecule type" value="Genomic_DNA"/>
</dbReference>
<dbReference type="PaxDb" id="3218-PP1S22_344V6.2"/>
<evidence type="ECO:0000256" key="3">
    <source>
        <dbReference type="PROSITE-ProRule" id="PRU00023"/>
    </source>
</evidence>
<keyword evidence="2 3" id="KW-0040">ANK repeat</keyword>
<proteinExistence type="predicted"/>
<feature type="repeat" description="ANK" evidence="3">
    <location>
        <begin position="52"/>
        <end position="84"/>
    </location>
</feature>
<sequence length="166" mass="17722">MAVPVHPEDPAPDQPQTPPPVRDFLQAARYGDLEDVQRLLAQGTSVSSQDVQGRTALHMASANGHLDVVKCLIEHGANVNMCNLEQNSPLHYAVLNAHKPVVEFLISAGANVSAINRYDRTPVDEAVSKGDVSLIECITRAAPIAEEPTNGEANGAPDHASAMEEE</sequence>
<dbReference type="EnsemblPlants" id="Pp3c2_27120V3.1">
    <property type="protein sequence ID" value="Pp3c2_27120V3.1"/>
    <property type="gene ID" value="Pp3c2_27120"/>
</dbReference>
<dbReference type="PANTHER" id="PTHR24171:SF8">
    <property type="entry name" value="BRCA1-ASSOCIATED RING DOMAIN PROTEIN 1"/>
    <property type="match status" value="1"/>
</dbReference>
<evidence type="ECO:0000313" key="6">
    <source>
        <dbReference type="EnsemblPlants" id="Pp3c2_27120V3.1"/>
    </source>
</evidence>
<evidence type="ECO:0000313" key="5">
    <source>
        <dbReference type="EMBL" id="PNR60459.1"/>
    </source>
</evidence>
<dbReference type="STRING" id="3218.A0A2K1L349"/>
<dbReference type="PROSITE" id="PS50297">
    <property type="entry name" value="ANK_REP_REGION"/>
    <property type="match status" value="2"/>
</dbReference>
<accession>A0A2K1L349</accession>
<dbReference type="Gramene" id="Pp3c2_27120V3.2">
    <property type="protein sequence ID" value="Pp3c2_27120V3.2"/>
    <property type="gene ID" value="Pp3c2_27120"/>
</dbReference>
<dbReference type="Gene3D" id="1.25.40.20">
    <property type="entry name" value="Ankyrin repeat-containing domain"/>
    <property type="match status" value="2"/>
</dbReference>
<gene>
    <name evidence="6" type="primary">LOC112293673</name>
    <name evidence="5" type="ORF">PHYPA_003252</name>
</gene>
<dbReference type="SUPFAM" id="SSF48403">
    <property type="entry name" value="Ankyrin repeat"/>
    <property type="match status" value="1"/>
</dbReference>
<dbReference type="Gramene" id="Pp3c2_27120V3.1">
    <property type="protein sequence ID" value="Pp3c2_27120V3.1"/>
    <property type="gene ID" value="Pp3c2_27120"/>
</dbReference>
<dbReference type="OrthoDB" id="10057496at2759"/>
<reference evidence="5 7" key="1">
    <citation type="journal article" date="2008" name="Science">
        <title>The Physcomitrella genome reveals evolutionary insights into the conquest of land by plants.</title>
        <authorList>
            <person name="Rensing S."/>
            <person name="Lang D."/>
            <person name="Zimmer A."/>
            <person name="Terry A."/>
            <person name="Salamov A."/>
            <person name="Shapiro H."/>
            <person name="Nishiyama T."/>
            <person name="Perroud P.-F."/>
            <person name="Lindquist E."/>
            <person name="Kamisugi Y."/>
            <person name="Tanahashi T."/>
            <person name="Sakakibara K."/>
            <person name="Fujita T."/>
            <person name="Oishi K."/>
            <person name="Shin-I T."/>
            <person name="Kuroki Y."/>
            <person name="Toyoda A."/>
            <person name="Suzuki Y."/>
            <person name="Hashimoto A."/>
            <person name="Yamaguchi K."/>
            <person name="Sugano A."/>
            <person name="Kohara Y."/>
            <person name="Fujiyama A."/>
            <person name="Anterola A."/>
            <person name="Aoki S."/>
            <person name="Ashton N."/>
            <person name="Barbazuk W.B."/>
            <person name="Barker E."/>
            <person name="Bennetzen J."/>
            <person name="Bezanilla M."/>
            <person name="Blankenship R."/>
            <person name="Cho S.H."/>
            <person name="Dutcher S."/>
            <person name="Estelle M."/>
            <person name="Fawcett J.A."/>
            <person name="Gundlach H."/>
            <person name="Hanada K."/>
            <person name="Heyl A."/>
            <person name="Hicks K.A."/>
            <person name="Hugh J."/>
            <person name="Lohr M."/>
            <person name="Mayer K."/>
            <person name="Melkozernov A."/>
            <person name="Murata T."/>
            <person name="Nelson D."/>
            <person name="Pils B."/>
            <person name="Prigge M."/>
            <person name="Reiss B."/>
            <person name="Renner T."/>
            <person name="Rombauts S."/>
            <person name="Rushton P."/>
            <person name="Sanderfoot A."/>
            <person name="Schween G."/>
            <person name="Shiu S.-H."/>
            <person name="Stueber K."/>
            <person name="Theodoulou F.L."/>
            <person name="Tu H."/>
            <person name="Van de Peer Y."/>
            <person name="Verrier P.J."/>
            <person name="Waters E."/>
            <person name="Wood A."/>
            <person name="Yang L."/>
            <person name="Cove D."/>
            <person name="Cuming A."/>
            <person name="Hasebe M."/>
            <person name="Lucas S."/>
            <person name="Mishler D.B."/>
            <person name="Reski R."/>
            <person name="Grigoriev I."/>
            <person name="Quatrano R.S."/>
            <person name="Boore J.L."/>
        </authorList>
    </citation>
    <scope>NUCLEOTIDE SEQUENCE [LARGE SCALE GENOMIC DNA]</scope>
    <source>
        <strain evidence="6 7">cv. Gransden 2004</strain>
    </source>
</reference>
<dbReference type="InterPro" id="IPR002110">
    <property type="entry name" value="Ankyrin_rpt"/>
</dbReference>
<dbReference type="RefSeq" id="XP_024399143.1">
    <property type="nucleotide sequence ID" value="XM_024543375.2"/>
</dbReference>
<keyword evidence="7" id="KW-1185">Reference proteome</keyword>
<name>A0A2K1L349_PHYPA</name>
<feature type="region of interest" description="Disordered" evidence="4">
    <location>
        <begin position="1"/>
        <end position="20"/>
    </location>
</feature>
<protein>
    <submittedName>
        <fullName evidence="5 6">Uncharacterized protein</fullName>
    </submittedName>
</protein>
<dbReference type="InterPro" id="IPR036770">
    <property type="entry name" value="Ankyrin_rpt-contain_sf"/>
</dbReference>
<keyword evidence="1" id="KW-0677">Repeat</keyword>
<feature type="region of interest" description="Disordered" evidence="4">
    <location>
        <begin position="145"/>
        <end position="166"/>
    </location>
</feature>
<dbReference type="SMART" id="SM00248">
    <property type="entry name" value="ANK"/>
    <property type="match status" value="3"/>
</dbReference>
<reference evidence="5 7" key="2">
    <citation type="journal article" date="2018" name="Plant J.">
        <title>The Physcomitrella patens chromosome-scale assembly reveals moss genome structure and evolution.</title>
        <authorList>
            <person name="Lang D."/>
            <person name="Ullrich K.K."/>
            <person name="Murat F."/>
            <person name="Fuchs J."/>
            <person name="Jenkins J."/>
            <person name="Haas F.B."/>
            <person name="Piednoel M."/>
            <person name="Gundlach H."/>
            <person name="Van Bel M."/>
            <person name="Meyberg R."/>
            <person name="Vives C."/>
            <person name="Morata J."/>
            <person name="Symeonidi A."/>
            <person name="Hiss M."/>
            <person name="Muchero W."/>
            <person name="Kamisugi Y."/>
            <person name="Saleh O."/>
            <person name="Blanc G."/>
            <person name="Decker E.L."/>
            <person name="van Gessel N."/>
            <person name="Grimwood J."/>
            <person name="Hayes R.D."/>
            <person name="Graham S.W."/>
            <person name="Gunter L.E."/>
            <person name="McDaniel S.F."/>
            <person name="Hoernstein S.N.W."/>
            <person name="Larsson A."/>
            <person name="Li F.W."/>
            <person name="Perroud P.F."/>
            <person name="Phillips J."/>
            <person name="Ranjan P."/>
            <person name="Rokshar D.S."/>
            <person name="Rothfels C.J."/>
            <person name="Schneider L."/>
            <person name="Shu S."/>
            <person name="Stevenson D.W."/>
            <person name="Thummler F."/>
            <person name="Tillich M."/>
            <person name="Villarreal Aguilar J.C."/>
            <person name="Widiez T."/>
            <person name="Wong G.K."/>
            <person name="Wymore A."/>
            <person name="Zhang Y."/>
            <person name="Zimmer A.D."/>
            <person name="Quatrano R.S."/>
            <person name="Mayer K.F.X."/>
            <person name="Goodstein D."/>
            <person name="Casacuberta J.M."/>
            <person name="Vandepoele K."/>
            <person name="Reski R."/>
            <person name="Cuming A.C."/>
            <person name="Tuskan G.A."/>
            <person name="Maumus F."/>
            <person name="Salse J."/>
            <person name="Schmutz J."/>
            <person name="Rensing S.A."/>
        </authorList>
    </citation>
    <scope>NUCLEOTIDE SEQUENCE [LARGE SCALE GENOMIC DNA]</scope>
    <source>
        <strain evidence="6 7">cv. Gransden 2004</strain>
    </source>
</reference>
<dbReference type="AlphaFoldDB" id="A0A2K1L349"/>
<dbReference type="Proteomes" id="UP000006727">
    <property type="component" value="Chromosome 2"/>
</dbReference>
<evidence type="ECO:0000256" key="4">
    <source>
        <dbReference type="SAM" id="MobiDB-lite"/>
    </source>
</evidence>
<evidence type="ECO:0000256" key="2">
    <source>
        <dbReference type="ARBA" id="ARBA00023043"/>
    </source>
</evidence>
<dbReference type="OMA" id="HASAMEE"/>
<dbReference type="PRINTS" id="PR01415">
    <property type="entry name" value="ANKYRIN"/>
</dbReference>
<dbReference type="PROSITE" id="PS50088">
    <property type="entry name" value="ANK_REPEAT"/>
    <property type="match status" value="2"/>
</dbReference>